<keyword evidence="3 5" id="KW-0408">Iron</keyword>
<keyword evidence="4 5" id="KW-0411">Iron-sulfur</keyword>
<keyword evidence="2 5" id="KW-0479">Metal-binding</keyword>
<dbReference type="PANTHER" id="PTHR43075:SF1">
    <property type="entry name" value="FORMATE LYASE ACTIVATING ENZYME, PUTATIVE (AFU_ORTHOLOGUE AFUA_2G15630)-RELATED"/>
    <property type="match status" value="1"/>
</dbReference>
<dbReference type="InterPro" id="IPR016431">
    <property type="entry name" value="Pyrv-formate_lyase-activ_prd"/>
</dbReference>
<feature type="domain" description="Radical SAM core" evidence="6">
    <location>
        <begin position="85"/>
        <end position="216"/>
    </location>
</feature>
<dbReference type="GO" id="GO:0046872">
    <property type="term" value="F:metal ion binding"/>
    <property type="evidence" value="ECO:0007669"/>
    <property type="project" value="UniProtKB-KW"/>
</dbReference>
<feature type="binding site" evidence="5">
    <location>
        <position position="90"/>
    </location>
    <ligand>
        <name>[4Fe-4S] cluster</name>
        <dbReference type="ChEBI" id="CHEBI:49883"/>
        <note>4Fe-4S-S-AdoMet</note>
    </ligand>
</feature>
<protein>
    <submittedName>
        <fullName evidence="7">Radical SAM protein</fullName>
    </submittedName>
</protein>
<dbReference type="Proteomes" id="UP000323176">
    <property type="component" value="Unassembled WGS sequence"/>
</dbReference>
<evidence type="ECO:0000313" key="8">
    <source>
        <dbReference type="Proteomes" id="UP000323176"/>
    </source>
</evidence>
<dbReference type="SFLD" id="SFLDG01099">
    <property type="entry name" value="Uncharacterised_Radical_SAM_Su"/>
    <property type="match status" value="1"/>
</dbReference>
<dbReference type="InterPro" id="IPR058240">
    <property type="entry name" value="rSAM_sf"/>
</dbReference>
<evidence type="ECO:0000256" key="5">
    <source>
        <dbReference type="PIRSR" id="PIRSR004869-50"/>
    </source>
</evidence>
<dbReference type="GO" id="GO:0003824">
    <property type="term" value="F:catalytic activity"/>
    <property type="evidence" value="ECO:0007669"/>
    <property type="project" value="InterPro"/>
</dbReference>
<dbReference type="SUPFAM" id="SSF102114">
    <property type="entry name" value="Radical SAM enzymes"/>
    <property type="match status" value="1"/>
</dbReference>
<gene>
    <name evidence="7" type="ORF">EPJ72_05675</name>
</gene>
<evidence type="ECO:0000256" key="4">
    <source>
        <dbReference type="ARBA" id="ARBA00023014"/>
    </source>
</evidence>
<dbReference type="Pfam" id="PF04055">
    <property type="entry name" value="Radical_SAM"/>
    <property type="match status" value="1"/>
</dbReference>
<dbReference type="InterPro" id="IPR013785">
    <property type="entry name" value="Aldolase_TIM"/>
</dbReference>
<evidence type="ECO:0000313" key="7">
    <source>
        <dbReference type="EMBL" id="TXJ42179.1"/>
    </source>
</evidence>
<dbReference type="SFLD" id="SFLDS00029">
    <property type="entry name" value="Radical_SAM"/>
    <property type="match status" value="1"/>
</dbReference>
<keyword evidence="1 5" id="KW-0949">S-adenosyl-L-methionine</keyword>
<name>A0A5C8EX67_BRAPL</name>
<dbReference type="PANTHER" id="PTHR43075">
    <property type="entry name" value="FORMATE LYASE ACTIVATING ENZYME, PUTATIVE (AFU_ORTHOLOGUE AFUA_2G15630)-RELATED"/>
    <property type="match status" value="1"/>
</dbReference>
<comment type="cofactor">
    <cofactor evidence="5">
        <name>[4Fe-4S] cluster</name>
        <dbReference type="ChEBI" id="CHEBI:49883"/>
    </cofactor>
    <text evidence="5">Binds 1 [4Fe-4S] cluster. The cluster is coordinated with 3 cysteines and an exchangeable S-adenosyl-L-methionine.</text>
</comment>
<dbReference type="GO" id="GO:0051536">
    <property type="term" value="F:iron-sulfur cluster binding"/>
    <property type="evidence" value="ECO:0007669"/>
    <property type="project" value="UniProtKB-KW"/>
</dbReference>
<evidence type="ECO:0000259" key="6">
    <source>
        <dbReference type="Pfam" id="PF04055"/>
    </source>
</evidence>
<comment type="caution">
    <text evidence="7">The sequence shown here is derived from an EMBL/GenBank/DDBJ whole genome shotgun (WGS) entry which is preliminary data.</text>
</comment>
<dbReference type="PIRSF" id="PIRSF004869">
    <property type="entry name" value="PflX_prd"/>
    <property type="match status" value="1"/>
</dbReference>
<reference evidence="7 8" key="1">
    <citation type="journal article" date="1992" name="Lakartidningen">
        <title>[Penicillin V and not amoxicillin is the first choice preparation in acute otitis].</title>
        <authorList>
            <person name="Kamme C."/>
            <person name="Lundgren K."/>
            <person name="Prellner K."/>
        </authorList>
    </citation>
    <scope>NUCLEOTIDE SEQUENCE [LARGE SCALE GENOMIC DNA]</scope>
    <source>
        <strain evidence="7 8">PC5538III-hc</strain>
    </source>
</reference>
<evidence type="ECO:0000256" key="2">
    <source>
        <dbReference type="ARBA" id="ARBA00022723"/>
    </source>
</evidence>
<proteinExistence type="predicted"/>
<evidence type="ECO:0000256" key="1">
    <source>
        <dbReference type="ARBA" id="ARBA00022691"/>
    </source>
</evidence>
<evidence type="ECO:0000256" key="3">
    <source>
        <dbReference type="ARBA" id="ARBA00023004"/>
    </source>
</evidence>
<dbReference type="Gene3D" id="3.20.20.70">
    <property type="entry name" value="Aldolase class I"/>
    <property type="match status" value="1"/>
</dbReference>
<dbReference type="EMBL" id="SAXY01000035">
    <property type="protein sequence ID" value="TXJ42179.1"/>
    <property type="molecule type" value="Genomic_DNA"/>
</dbReference>
<dbReference type="OrthoDB" id="9781783at2"/>
<organism evidence="7 8">
    <name type="scientific">Brachyspira pilosicoli</name>
    <name type="common">Serpulina pilosicoli</name>
    <dbReference type="NCBI Taxonomy" id="52584"/>
    <lineage>
        <taxon>Bacteria</taxon>
        <taxon>Pseudomonadati</taxon>
        <taxon>Spirochaetota</taxon>
        <taxon>Spirochaetia</taxon>
        <taxon>Brachyspirales</taxon>
        <taxon>Brachyspiraceae</taxon>
        <taxon>Brachyspira</taxon>
    </lineage>
</organism>
<dbReference type="CDD" id="cd01335">
    <property type="entry name" value="Radical_SAM"/>
    <property type="match status" value="1"/>
</dbReference>
<dbReference type="AlphaFoldDB" id="A0A5C8EX67"/>
<dbReference type="InterPro" id="IPR007197">
    <property type="entry name" value="rSAM"/>
</dbReference>
<dbReference type="InterPro" id="IPR040085">
    <property type="entry name" value="MJ0674-like"/>
</dbReference>
<feature type="binding site" evidence="5">
    <location>
        <position position="97"/>
    </location>
    <ligand>
        <name>[4Fe-4S] cluster</name>
        <dbReference type="ChEBI" id="CHEBI:49883"/>
        <note>4Fe-4S-S-AdoMet</note>
    </ligand>
</feature>
<sequence>MKFFDKNFNSYNEKHLYYIDSAIEKAKALYDSCICCGHLCKTDRNNNKIGRCKIFEDTSHIKVASHTLHFGEEPMLVGNTGSGTVFFSNCNLSCVFCQNYQISSEGIGEVIDLDKLSSYFLDLEREGANNINLVSATHVIYPVLKALKIALLNGLNLPIVYNTNGYDTNELLDCLNAIVDIYLPDLKYFNNDNAIKYSRAENYFDVVINAITIMKNQVGDLILDENDIAKSGIIIRHLVLPNNESDSYDILIELKERGFLNSYISLMSQYSPEFTAKDYDNINRKLYVKEYNEVLNFALDLGFENILGQEIESSENYLPDFRKDKPFE</sequence>
<feature type="binding site" evidence="5">
    <location>
        <position position="94"/>
    </location>
    <ligand>
        <name>[4Fe-4S] cluster</name>
        <dbReference type="ChEBI" id="CHEBI:49883"/>
        <note>4Fe-4S-S-AdoMet</note>
    </ligand>
</feature>
<accession>A0A5C8EX67</accession>